<dbReference type="Gene3D" id="3.20.20.70">
    <property type="entry name" value="Aldolase class I"/>
    <property type="match status" value="1"/>
</dbReference>
<evidence type="ECO:0000256" key="2">
    <source>
        <dbReference type="ARBA" id="ARBA00022723"/>
    </source>
</evidence>
<organism evidence="6 7">
    <name type="scientific">Methanooceanicella nereidis</name>
    <dbReference type="NCBI Taxonomy" id="2052831"/>
    <lineage>
        <taxon>Archaea</taxon>
        <taxon>Methanobacteriati</taxon>
        <taxon>Methanobacteriota</taxon>
        <taxon>Stenosarchaea group</taxon>
        <taxon>Methanomicrobia</taxon>
        <taxon>Methanocellales</taxon>
        <taxon>Methanocellaceae</taxon>
        <taxon>Methanooceanicella</taxon>
    </lineage>
</organism>
<dbReference type="InterPro" id="IPR058240">
    <property type="entry name" value="rSAM_sf"/>
</dbReference>
<keyword evidence="1" id="KW-0949">S-adenosyl-L-methionine</keyword>
<dbReference type="GO" id="GO:0051536">
    <property type="term" value="F:iron-sulfur cluster binding"/>
    <property type="evidence" value="ECO:0007669"/>
    <property type="project" value="UniProtKB-KW"/>
</dbReference>
<evidence type="ECO:0000313" key="6">
    <source>
        <dbReference type="EMBL" id="MCD1294208.1"/>
    </source>
</evidence>
<gene>
    <name evidence="6" type="ORF">CUJ83_04260</name>
</gene>
<dbReference type="AlphaFoldDB" id="A0AAP2W5D8"/>
<dbReference type="InterPro" id="IPR007197">
    <property type="entry name" value="rSAM"/>
</dbReference>
<dbReference type="PANTHER" id="PTHR43524:SF1">
    <property type="entry name" value="RADICAL SAM SUPERFAMILY PROTEIN"/>
    <property type="match status" value="1"/>
</dbReference>
<comment type="caution">
    <text evidence="6">The sequence shown here is derived from an EMBL/GenBank/DDBJ whole genome shotgun (WGS) entry which is preliminary data.</text>
</comment>
<evidence type="ECO:0000256" key="4">
    <source>
        <dbReference type="ARBA" id="ARBA00023014"/>
    </source>
</evidence>
<dbReference type="GO" id="GO:0003824">
    <property type="term" value="F:catalytic activity"/>
    <property type="evidence" value="ECO:0007669"/>
    <property type="project" value="InterPro"/>
</dbReference>
<keyword evidence="3" id="KW-0408">Iron</keyword>
<dbReference type="SFLD" id="SFLDG01386">
    <property type="entry name" value="main_SPASM_domain-containing"/>
    <property type="match status" value="1"/>
</dbReference>
<feature type="domain" description="Radical SAM core" evidence="5">
    <location>
        <begin position="60"/>
        <end position="269"/>
    </location>
</feature>
<keyword evidence="7" id="KW-1185">Reference proteome</keyword>
<name>A0AAP2W5D8_9EURY</name>
<dbReference type="PANTHER" id="PTHR43524">
    <property type="entry name" value="RADICAL SAM SUPERFAMILY PROTEIN"/>
    <property type="match status" value="1"/>
</dbReference>
<keyword evidence="4" id="KW-0411">Iron-sulfur</keyword>
<dbReference type="CDD" id="cd01335">
    <property type="entry name" value="Radical_SAM"/>
    <property type="match status" value="1"/>
</dbReference>
<dbReference type="SUPFAM" id="SSF102114">
    <property type="entry name" value="Radical SAM enzymes"/>
    <property type="match status" value="1"/>
</dbReference>
<evidence type="ECO:0000259" key="5">
    <source>
        <dbReference type="PROSITE" id="PS51918"/>
    </source>
</evidence>
<dbReference type="PROSITE" id="PS51918">
    <property type="entry name" value="RADICAL_SAM"/>
    <property type="match status" value="1"/>
</dbReference>
<dbReference type="EMBL" id="PGCK01000003">
    <property type="protein sequence ID" value="MCD1294208.1"/>
    <property type="molecule type" value="Genomic_DNA"/>
</dbReference>
<proteinExistence type="predicted"/>
<sequence length="361" mass="40559">MDNNGNGNYIDLINDLIKGIFNDAIRASFKDPGMAAFFLKTMLWQKKAASVRQENEESGMHVPPVMILSVTDRCNLHCAGCYAQNLPRAKEPEMSEEKLRSMLKEAKEMGISIVVLAGGEPLVRPEIFNVTKDFPDIIFTMFTNGTLIDDKVLLQFKSQKNVIPVLSIEGYEETTDLRRGKGVYEHLQRMMAKLNEKGIFFGVSMTVTRSNYVTVAGEEFIHKLRGQGCKAFFFIEYSPVRPETEHWVLTEEQRAGLLKAMASYRERLPGVYVAFPGDEKAFGGCLSAGRGFIHVSASGNLEPCPFAPFSNTSVKNMSLKEALQSDFLRTIRENHEELMESDGGCAIWKKREWVSSLLEQA</sequence>
<dbReference type="Proteomes" id="UP001320159">
    <property type="component" value="Unassembled WGS sequence"/>
</dbReference>
<dbReference type="SFLD" id="SFLDS00029">
    <property type="entry name" value="Radical_SAM"/>
    <property type="match status" value="1"/>
</dbReference>
<dbReference type="InterPro" id="IPR013785">
    <property type="entry name" value="Aldolase_TIM"/>
</dbReference>
<dbReference type="GO" id="GO:0046872">
    <property type="term" value="F:metal ion binding"/>
    <property type="evidence" value="ECO:0007669"/>
    <property type="project" value="UniProtKB-KW"/>
</dbReference>
<keyword evidence="2" id="KW-0479">Metal-binding</keyword>
<evidence type="ECO:0000256" key="1">
    <source>
        <dbReference type="ARBA" id="ARBA00022691"/>
    </source>
</evidence>
<evidence type="ECO:0000256" key="3">
    <source>
        <dbReference type="ARBA" id="ARBA00023004"/>
    </source>
</evidence>
<dbReference type="SFLD" id="SFLDG01067">
    <property type="entry name" value="SPASM/twitch_domain_containing"/>
    <property type="match status" value="1"/>
</dbReference>
<accession>A0AAP2W5D8</accession>
<evidence type="ECO:0000313" key="7">
    <source>
        <dbReference type="Proteomes" id="UP001320159"/>
    </source>
</evidence>
<dbReference type="RefSeq" id="WP_230740970.1">
    <property type="nucleotide sequence ID" value="NZ_PGCK01000003.1"/>
</dbReference>
<protein>
    <submittedName>
        <fullName evidence="6">Radical SAM protein</fullName>
    </submittedName>
</protein>
<reference evidence="6 7" key="1">
    <citation type="submission" date="2017-11" db="EMBL/GenBank/DDBJ databases">
        <title>Isolation and Characterization of Family Methanocellaceae Species from Potential Methane Hydrate Area Offshore Southwestern Taiwan.</title>
        <authorList>
            <person name="Zhang W.-L."/>
            <person name="Chen W.-C."/>
            <person name="Lai M.-C."/>
            <person name="Chen S.-C."/>
        </authorList>
    </citation>
    <scope>NUCLEOTIDE SEQUENCE [LARGE SCALE GENOMIC DNA]</scope>
    <source>
        <strain evidence="6 7">CWC-04</strain>
    </source>
</reference>
<dbReference type="Pfam" id="PF04055">
    <property type="entry name" value="Radical_SAM"/>
    <property type="match status" value="1"/>
</dbReference>